<keyword evidence="3 7" id="KW-0805">Transcription regulation</keyword>
<keyword evidence="4 7" id="KW-0238">DNA-binding</keyword>
<dbReference type="Proteomes" id="UP000027120">
    <property type="component" value="Unassembled WGS sequence"/>
</dbReference>
<dbReference type="Gene3D" id="3.30.1330.80">
    <property type="entry name" value="Hypothetical protein, similar to alpha- acetolactate decarboxylase, domain 2"/>
    <property type="match status" value="1"/>
</dbReference>
<dbReference type="InterPro" id="IPR005175">
    <property type="entry name" value="PPC_dom"/>
</dbReference>
<dbReference type="PROSITE" id="PS51742">
    <property type="entry name" value="PPC"/>
    <property type="match status" value="1"/>
</dbReference>
<evidence type="ECO:0000259" key="9">
    <source>
        <dbReference type="PROSITE" id="PS51742"/>
    </source>
</evidence>
<dbReference type="GO" id="GO:0005634">
    <property type="term" value="C:nucleus"/>
    <property type="evidence" value="ECO:0007669"/>
    <property type="project" value="UniProtKB-SubCell"/>
</dbReference>
<keyword evidence="11" id="KW-1185">Reference proteome</keyword>
<dbReference type="SMR" id="A0A067E7E5"/>
<dbReference type="Pfam" id="PF03479">
    <property type="entry name" value="PCC"/>
    <property type="match status" value="1"/>
</dbReference>
<evidence type="ECO:0000256" key="4">
    <source>
        <dbReference type="ARBA" id="ARBA00023125"/>
    </source>
</evidence>
<feature type="region of interest" description="Disordered" evidence="8">
    <location>
        <begin position="1"/>
        <end position="168"/>
    </location>
</feature>
<dbReference type="EMBL" id="KK785062">
    <property type="protein sequence ID" value="KDO51114.1"/>
    <property type="molecule type" value="Genomic_DNA"/>
</dbReference>
<evidence type="ECO:0000256" key="1">
    <source>
        <dbReference type="ARBA" id="ARBA00003687"/>
    </source>
</evidence>
<gene>
    <name evidence="10" type="ORF">CISIN_1g017146mg</name>
</gene>
<feature type="region of interest" description="Disordered" evidence="8">
    <location>
        <begin position="304"/>
        <end position="357"/>
    </location>
</feature>
<dbReference type="FunFam" id="3.30.1330.80:FF:000003">
    <property type="entry name" value="AT-hook motif nuclear-localized protein 1-like"/>
    <property type="match status" value="1"/>
</dbReference>
<dbReference type="GO" id="GO:0003680">
    <property type="term" value="F:minor groove of adenine-thymine-rich DNA binding"/>
    <property type="evidence" value="ECO:0007669"/>
    <property type="project" value="UniProtKB-UniRule"/>
</dbReference>
<evidence type="ECO:0000256" key="7">
    <source>
        <dbReference type="RuleBase" id="RU367031"/>
    </source>
</evidence>
<evidence type="ECO:0000256" key="2">
    <source>
        <dbReference type="ARBA" id="ARBA00004123"/>
    </source>
</evidence>
<dbReference type="STRING" id="2711.A0A067E7E5"/>
<feature type="compositionally biased region" description="Low complexity" evidence="8">
    <location>
        <begin position="32"/>
        <end position="79"/>
    </location>
</feature>
<comment type="domain">
    <text evidence="7">The PPC domain mediates interactions between AHL proteins.</text>
</comment>
<name>A0A067E7E5_CITSI</name>
<dbReference type="KEGG" id="cit:102612198"/>
<proteinExistence type="predicted"/>
<feature type="domain" description="PPC" evidence="9">
    <location>
        <begin position="173"/>
        <end position="313"/>
    </location>
</feature>
<dbReference type="SMART" id="SM00384">
    <property type="entry name" value="AT_hook"/>
    <property type="match status" value="2"/>
</dbReference>
<protein>
    <recommendedName>
        <fullName evidence="7">AT-hook motif nuclear-localized protein</fullName>
    </recommendedName>
</protein>
<dbReference type="PaxDb" id="2711-XP_006485573.1"/>
<evidence type="ECO:0000256" key="3">
    <source>
        <dbReference type="ARBA" id="ARBA00023015"/>
    </source>
</evidence>
<dbReference type="PANTHER" id="PTHR31500">
    <property type="entry name" value="AT-HOOK MOTIF NUCLEAR-LOCALIZED PROTEIN 9"/>
    <property type="match status" value="1"/>
</dbReference>
<comment type="function">
    <text evidence="1 7">Transcription factor that specifically binds AT-rich DNA sequences related to the nuclear matrix attachment regions (MARs).</text>
</comment>
<feature type="compositionally biased region" description="Low complexity" evidence="8">
    <location>
        <begin position="326"/>
        <end position="344"/>
    </location>
</feature>
<evidence type="ECO:0000313" key="11">
    <source>
        <dbReference type="Proteomes" id="UP000027120"/>
    </source>
</evidence>
<keyword evidence="5 7" id="KW-0804">Transcription</keyword>
<organism evidence="10 11">
    <name type="scientific">Citrus sinensis</name>
    <name type="common">Sweet orange</name>
    <name type="synonym">Citrus aurantium var. sinensis</name>
    <dbReference type="NCBI Taxonomy" id="2711"/>
    <lineage>
        <taxon>Eukaryota</taxon>
        <taxon>Viridiplantae</taxon>
        <taxon>Streptophyta</taxon>
        <taxon>Embryophyta</taxon>
        <taxon>Tracheophyta</taxon>
        <taxon>Spermatophyta</taxon>
        <taxon>Magnoliopsida</taxon>
        <taxon>eudicotyledons</taxon>
        <taxon>Gunneridae</taxon>
        <taxon>Pentapetalae</taxon>
        <taxon>rosids</taxon>
        <taxon>malvids</taxon>
        <taxon>Sapindales</taxon>
        <taxon>Rutaceae</taxon>
        <taxon>Aurantioideae</taxon>
        <taxon>Citrus</taxon>
    </lineage>
</organism>
<dbReference type="SUPFAM" id="SSF117856">
    <property type="entry name" value="AF0104/ALDC/Ptd012-like"/>
    <property type="match status" value="1"/>
</dbReference>
<dbReference type="OrthoDB" id="1742671at2759"/>
<dbReference type="PANTHER" id="PTHR31500:SF51">
    <property type="entry name" value="AT-HOOK MOTIF NUCLEAR-LOCALIZED PROTEIN 8"/>
    <property type="match status" value="1"/>
</dbReference>
<reference evidence="10 11" key="1">
    <citation type="submission" date="2014-04" db="EMBL/GenBank/DDBJ databases">
        <authorList>
            <consortium name="International Citrus Genome Consortium"/>
            <person name="Gmitter F."/>
            <person name="Chen C."/>
            <person name="Farmerie W."/>
            <person name="Harkins T."/>
            <person name="Desany B."/>
            <person name="Mohiuddin M."/>
            <person name="Kodira C."/>
            <person name="Borodovsky M."/>
            <person name="Lomsadze A."/>
            <person name="Burns P."/>
            <person name="Jenkins J."/>
            <person name="Prochnik S."/>
            <person name="Shu S."/>
            <person name="Chapman J."/>
            <person name="Pitluck S."/>
            <person name="Schmutz J."/>
            <person name="Rokhsar D."/>
        </authorList>
    </citation>
    <scope>NUCLEOTIDE SEQUENCE</scope>
</reference>
<accession>A0A067E7E5</accession>
<dbReference type="InterPro" id="IPR039605">
    <property type="entry name" value="AHL"/>
</dbReference>
<dbReference type="CDD" id="cd11378">
    <property type="entry name" value="DUF296"/>
    <property type="match status" value="1"/>
</dbReference>
<comment type="subcellular location">
    <subcellularLocation>
        <location evidence="2 7">Nucleus</location>
    </subcellularLocation>
</comment>
<evidence type="ECO:0000256" key="8">
    <source>
        <dbReference type="SAM" id="MobiDB-lite"/>
    </source>
</evidence>
<evidence type="ECO:0000313" key="10">
    <source>
        <dbReference type="EMBL" id="KDO51114.1"/>
    </source>
</evidence>
<evidence type="ECO:0000256" key="5">
    <source>
        <dbReference type="ARBA" id="ARBA00023163"/>
    </source>
</evidence>
<sequence length="376" mass="38670">MDPREPPPQLHQHQHQHQQPNIMMGPTSYHTNAMMPPNAAAGAAARFSFNPLSSSQSQSQSQSESQSQLQPKQPLDSLPHGGVFDGSPSLRTGGGSFSIDPAKKKRGRPRKYTPDGNIALRLATTAQSPGSLADSGGGGGGAAGSASEPSAKRHRGRPPGSGKKQLDALGGVGGVGFTPHVITVKAGEDISSKIFAFSQQGPRTVCILSASGAICNVTLRQPTMSGGTVTYEGRFEIISLSGSFLLSDNNGNRSRSGGLSVSLAGSDGRVLGGLVAGMLMAASPVQVIVGSFIAEGKKSNSNFLKSGPSSAPTPHMLSFGAPMTTSSPPSQGASSESSDDNGSSPLNRGAGLYNNAAQQPIHNMHMYQLWAGQTSQ</sequence>
<keyword evidence="6 7" id="KW-0539">Nucleus</keyword>
<evidence type="ECO:0000256" key="6">
    <source>
        <dbReference type="ARBA" id="ARBA00023242"/>
    </source>
</evidence>
<dbReference type="InterPro" id="IPR017956">
    <property type="entry name" value="AT_hook_DNA-bd_motif"/>
</dbReference>
<dbReference type="eggNOG" id="ENOG502R1P2">
    <property type="taxonomic scope" value="Eukaryota"/>
</dbReference>
<dbReference type="AlphaFoldDB" id="A0A067E7E5"/>